<gene>
    <name evidence="1" type="ORF">EVOR1521_LOCUS25981</name>
</gene>
<evidence type="ECO:0000313" key="1">
    <source>
        <dbReference type="EMBL" id="CAJ1403266.1"/>
    </source>
</evidence>
<reference evidence="1" key="1">
    <citation type="submission" date="2023-08" db="EMBL/GenBank/DDBJ databases">
        <authorList>
            <person name="Chen Y."/>
            <person name="Shah S."/>
            <person name="Dougan E. K."/>
            <person name="Thang M."/>
            <person name="Chan C."/>
        </authorList>
    </citation>
    <scope>NUCLEOTIDE SEQUENCE</scope>
</reference>
<proteinExistence type="predicted"/>
<sequence>MRRPVEPHGSREAASTAVAESEGRILDGVAIRFRQDEGTFEVPVDLMEAHQLRLRVDDLLCIRWPLPCRRRLLEEAFQTLASDGAVGRAGLRKLALFTGLDGRAKSENG</sequence>
<organism evidence="1 2">
    <name type="scientific">Effrenium voratum</name>
    <dbReference type="NCBI Taxonomy" id="2562239"/>
    <lineage>
        <taxon>Eukaryota</taxon>
        <taxon>Sar</taxon>
        <taxon>Alveolata</taxon>
        <taxon>Dinophyceae</taxon>
        <taxon>Suessiales</taxon>
        <taxon>Symbiodiniaceae</taxon>
        <taxon>Effrenium</taxon>
    </lineage>
</organism>
<dbReference type="EMBL" id="CAUJNA010003488">
    <property type="protein sequence ID" value="CAJ1403266.1"/>
    <property type="molecule type" value="Genomic_DNA"/>
</dbReference>
<comment type="caution">
    <text evidence="1">The sequence shown here is derived from an EMBL/GenBank/DDBJ whole genome shotgun (WGS) entry which is preliminary data.</text>
</comment>
<dbReference type="AlphaFoldDB" id="A0AA36NH35"/>
<name>A0AA36NH35_9DINO</name>
<accession>A0AA36NH35</accession>
<evidence type="ECO:0000313" key="2">
    <source>
        <dbReference type="Proteomes" id="UP001178507"/>
    </source>
</evidence>
<dbReference type="Proteomes" id="UP001178507">
    <property type="component" value="Unassembled WGS sequence"/>
</dbReference>
<protein>
    <submittedName>
        <fullName evidence="1">Uncharacterized protein</fullName>
    </submittedName>
</protein>
<keyword evidence="2" id="KW-1185">Reference proteome</keyword>